<feature type="region of interest" description="Disordered" evidence="1">
    <location>
        <begin position="289"/>
        <end position="314"/>
    </location>
</feature>
<feature type="region of interest" description="Disordered" evidence="1">
    <location>
        <begin position="1"/>
        <end position="57"/>
    </location>
</feature>
<reference evidence="3 4" key="1">
    <citation type="journal article" date="2015" name="Genome Biol. Evol.">
        <title>Comparative Genomics of a Bacterivorous Green Alga Reveals Evolutionary Causalities and Consequences of Phago-Mixotrophic Mode of Nutrition.</title>
        <authorList>
            <person name="Burns J.A."/>
            <person name="Paasch A."/>
            <person name="Narechania A."/>
            <person name="Kim E."/>
        </authorList>
    </citation>
    <scope>NUCLEOTIDE SEQUENCE [LARGE SCALE GENOMIC DNA]</scope>
    <source>
        <strain evidence="3">PLY_AMNH</strain>
    </source>
</reference>
<dbReference type="EMBL" id="LGRX02000537">
    <property type="protein sequence ID" value="KAK3288256.1"/>
    <property type="molecule type" value="Genomic_DNA"/>
</dbReference>
<dbReference type="EMBL" id="LGRX02014475">
    <property type="protein sequence ID" value="KAK3264553.1"/>
    <property type="molecule type" value="Genomic_DNA"/>
</dbReference>
<dbReference type="AlphaFoldDB" id="A0AAE0LK15"/>
<evidence type="ECO:0000313" key="4">
    <source>
        <dbReference type="Proteomes" id="UP001190700"/>
    </source>
</evidence>
<gene>
    <name evidence="2" type="ORF">CYMTET_26719</name>
    <name evidence="3" type="ORF">CYMTET_4257</name>
</gene>
<evidence type="ECO:0000313" key="3">
    <source>
        <dbReference type="EMBL" id="KAK3288256.1"/>
    </source>
</evidence>
<sequence length="314" mass="34580">MAPRAGGAAAAARAARKQKDLREGAASPVDEPEKQVDRKNIHAIGSVTQDGDDDAEDLDFKQSVLERFQMLSPFDYLNASDPDPAFGEHVSFENKYGKTVNPYSVLNHAEESRNYKGAGLMKLVPDDDYEEQEENTWKTLSLDPSAVDFDKMKEGRPDSADSDVPPWMRPGAVDDLATPREETIDVELEVKEAPPTGFRKLVQQGRAVTGKVVDVRRSVALNIEAAVTGKKVEVLRAEKERQMAKEKALMAETMGSKSLFFYMGKGVLGKAEEVGLAFKHVMGIQRVADTPDDVPTYQETGLKSLGNDDDERFA</sequence>
<comment type="caution">
    <text evidence="3">The sequence shown here is derived from an EMBL/GenBank/DDBJ whole genome shotgun (WGS) entry which is preliminary data.</text>
</comment>
<proteinExistence type="predicted"/>
<keyword evidence="4" id="KW-1185">Reference proteome</keyword>
<evidence type="ECO:0000313" key="2">
    <source>
        <dbReference type="EMBL" id="KAK3264553.1"/>
    </source>
</evidence>
<reference evidence="3" key="2">
    <citation type="submission" date="2023-06" db="EMBL/GenBank/DDBJ databases">
        <title>Long-read-based genome assembly of the green algal bacterivore Cymbomonas tetramitiformis.</title>
        <authorList>
            <person name="Gyaltshen Y."/>
            <person name="Rozenberg A."/>
            <person name="Paasch A."/>
            <person name="Burns J.A."/>
            <person name="Warring S."/>
            <person name="Larson R."/>
            <person name="Maurer-Alcala X."/>
            <person name="Dacks J."/>
            <person name="Kim E."/>
        </authorList>
    </citation>
    <scope>NUCLEOTIDE SEQUENCE</scope>
    <source>
        <strain evidence="3">PLY_AMNH</strain>
    </source>
</reference>
<organism evidence="3 4">
    <name type="scientific">Cymbomonas tetramitiformis</name>
    <dbReference type="NCBI Taxonomy" id="36881"/>
    <lineage>
        <taxon>Eukaryota</taxon>
        <taxon>Viridiplantae</taxon>
        <taxon>Chlorophyta</taxon>
        <taxon>Pyramimonadophyceae</taxon>
        <taxon>Pyramimonadales</taxon>
        <taxon>Pyramimonadaceae</taxon>
        <taxon>Cymbomonas</taxon>
    </lineage>
</organism>
<dbReference type="Proteomes" id="UP001190700">
    <property type="component" value="Unassembled WGS sequence"/>
</dbReference>
<accession>A0AAE0LK15</accession>
<protein>
    <submittedName>
        <fullName evidence="3">Uncharacterized protein</fullName>
    </submittedName>
</protein>
<name>A0AAE0LK15_9CHLO</name>
<evidence type="ECO:0000256" key="1">
    <source>
        <dbReference type="SAM" id="MobiDB-lite"/>
    </source>
</evidence>
<feature type="compositionally biased region" description="Basic and acidic residues" evidence="1">
    <location>
        <begin position="31"/>
        <end position="40"/>
    </location>
</feature>
<feature type="compositionally biased region" description="Low complexity" evidence="1">
    <location>
        <begin position="1"/>
        <end position="13"/>
    </location>
</feature>
<feature type="region of interest" description="Disordered" evidence="1">
    <location>
        <begin position="154"/>
        <end position="174"/>
    </location>
</feature>